<dbReference type="Proteomes" id="UP000007148">
    <property type="component" value="Unassembled WGS sequence"/>
</dbReference>
<dbReference type="Gene3D" id="2.130.10.10">
    <property type="entry name" value="YVTN repeat-like/Quinoprotein amine dehydrogenase"/>
    <property type="match status" value="2"/>
</dbReference>
<dbReference type="GO" id="GO:0007035">
    <property type="term" value="P:vacuolar acidification"/>
    <property type="evidence" value="ECO:0007669"/>
    <property type="project" value="TreeGrafter"/>
</dbReference>
<dbReference type="SUPFAM" id="SSF50978">
    <property type="entry name" value="WD40 repeat-like"/>
    <property type="match status" value="1"/>
</dbReference>
<dbReference type="OMA" id="LEDYHPQ"/>
<evidence type="ECO:0000313" key="4">
    <source>
        <dbReference type="Proteomes" id="UP000007148"/>
    </source>
</evidence>
<dbReference type="InterPro" id="IPR022033">
    <property type="entry name" value="Rav1p_C"/>
</dbReference>
<organism evidence="3 4">
    <name type="scientific">Serendipita indica (strain DSM 11827)</name>
    <name type="common">Root endophyte fungus</name>
    <name type="synonym">Piriformospora indica</name>
    <dbReference type="NCBI Taxonomy" id="1109443"/>
    <lineage>
        <taxon>Eukaryota</taxon>
        <taxon>Fungi</taxon>
        <taxon>Dikarya</taxon>
        <taxon>Basidiomycota</taxon>
        <taxon>Agaricomycotina</taxon>
        <taxon>Agaricomycetes</taxon>
        <taxon>Sebacinales</taxon>
        <taxon>Serendipitaceae</taxon>
        <taxon>Serendipita</taxon>
    </lineage>
</organism>
<comment type="caution">
    <text evidence="3">The sequence shown here is derived from an EMBL/GenBank/DDBJ whole genome shotgun (WGS) entry which is preliminary data.</text>
</comment>
<proteinExistence type="predicted"/>
<dbReference type="GO" id="GO:0043291">
    <property type="term" value="C:RAVE complex"/>
    <property type="evidence" value="ECO:0007669"/>
    <property type="project" value="TreeGrafter"/>
</dbReference>
<dbReference type="Pfam" id="PF12234">
    <property type="entry name" value="Rav1p_C"/>
    <property type="match status" value="1"/>
</dbReference>
<dbReference type="eggNOG" id="KOG1064">
    <property type="taxonomic scope" value="Eukaryota"/>
</dbReference>
<name>G4TCT8_SERID</name>
<dbReference type="PANTHER" id="PTHR13950">
    <property type="entry name" value="RABCONNECTIN-RELATED"/>
    <property type="match status" value="1"/>
</dbReference>
<feature type="domain" description="RAVE complex protein Rav1 C-terminal" evidence="2">
    <location>
        <begin position="562"/>
        <end position="1204"/>
    </location>
</feature>
<protein>
    <submittedName>
        <fullName evidence="3">Related to RAV1-Regulator of (H+)-ATPase in vacuolar membrane</fullName>
    </submittedName>
</protein>
<evidence type="ECO:0000313" key="3">
    <source>
        <dbReference type="EMBL" id="CCA69123.1"/>
    </source>
</evidence>
<dbReference type="InterPro" id="IPR015943">
    <property type="entry name" value="WD40/YVTN_repeat-like_dom_sf"/>
</dbReference>
<dbReference type="HOGENOM" id="CLU_000310_0_1_1"/>
<accession>G4TCT8</accession>
<reference evidence="3 4" key="1">
    <citation type="journal article" date="2011" name="PLoS Pathog.">
        <title>Endophytic Life Strategies Decoded by Genome and Transcriptome Analyses of the Mutualistic Root Symbiont Piriformospora indica.</title>
        <authorList>
            <person name="Zuccaro A."/>
            <person name="Lahrmann U."/>
            <person name="Guldener U."/>
            <person name="Langen G."/>
            <person name="Pfiffi S."/>
            <person name="Biedenkopf D."/>
            <person name="Wong P."/>
            <person name="Samans B."/>
            <person name="Grimm C."/>
            <person name="Basiewicz M."/>
            <person name="Murat C."/>
            <person name="Martin F."/>
            <person name="Kogel K.H."/>
        </authorList>
    </citation>
    <scope>NUCLEOTIDE SEQUENCE [LARGE SCALE GENOMIC DNA]</scope>
    <source>
        <strain evidence="3 4">DSM 11827</strain>
    </source>
</reference>
<sequence>MESYLASDQIPLKTILFTKIPLLAYASKDLIALVDASSLKLIATLAFWDAFPSTFGTETYVQHIDVDTVNKWIIASAGMRIAIWTLSSLEENTWRVHSTISAPKVVTALEGHDGRLWVGMPESLSLYSSKVVDEVPNWSLTWKTRTFQPSQISLSSSTSLIATRSESNSEACIWMASSGRLVQRIPHPRPLVHITWRSQPSKDEYILYTTTSDSALRIFLPVLDTPRHLQLHATVDPYCFLPSSLSSNRGSPVFPFDRDILRAVLGGVLRNQPGQRTSFDESQRRRLTEIYEESWDLFARILDDGSIVIHAVANLDRRPPTLLKQFTLLHSLFDPPLESLPTSLLVIPSASHLILITDPPVSSHNLLPLPFFDAKKDGLRTISTAPESGKFGHLPITRISRSPEGHAVAVMRRGAAEVWKVKRSGGLRLLQEFVTLTEARVLAFHSGRSVAVYEPTEHNLRVTMGPNDVHHLTLPRLLDLFLVPPNHDTITCLIGIAESLDIIQIHAHHPPNSSLTIHSSGPLPSKSKLAWIRPVDPMVWSSPGIDVLLSISQEGDLEFWAAESSTSWRKTGHVVTGRSNIERVRCSSSKKTVLVVKRSDGHEVSIWDSKESQFSSGLEQCEVFSSPVIDLDWTATPDGQAILAIGFEHHILLLFQQRMTYFEQESRWGVFGRIEIGNITRHPVADSIWISQGQILTGAGHQMIQARPGFTLRGKLEPKDLFETVARRNGPLPHYHPQMLLQCLLWEKISLVKQIVSNLAKEMKYLHPEERATYELPDLPIESFLERDSLGVSQQPVQQSKKPRSLFDDEQAQQAEDIAGFSTTDVSRLITDLEETPLQSLSDIENEQLLVLLQTTLDIDEQRRALDADGLRYLISMNVFYILNKRIAVPRHAPVRKNTSDQQRGLRERIRYRDIVWAFHSGSQDVLLAASTAACGGKMVWTDARALGIFLWLNSIDTVKSQFEVIARNQYMSGEDRDPSACCLFYFALGKIRLVQGLWKQAAWHPEQGIMLKFLSNDFEIPKWRTAALKNAFALLGKRRFEMAAAFFLLGGSLQDAVNVCIKQMNDFQLGVALARVVEGDSGPILTSILKSTVLPIAFKDGNRWLGSWAFWKLNRRDLSVRILVTPLKDFAGMLVNEGFIIPETGESNYDDPSLALLYSRLKSASLQTIKGSTMIPGQQEFDFVLQIARVFCRMGCHPLALYLVTDWSFDPPEPIDSWAFPKQRKNDSRKRSGSPGSPTLRRSMSRRRSVIDLDLNVESQVYDATTPKTGSFIHLPSLPETTELRLPSPVSEEAPTRGRTGFGSLMQAAKREQQVPEFDMGMFGM</sequence>
<feature type="region of interest" description="Disordered" evidence="1">
    <location>
        <begin position="1219"/>
        <end position="1246"/>
    </location>
</feature>
<gene>
    <name evidence="3" type="ORF">PIIN_03023</name>
</gene>
<dbReference type="PANTHER" id="PTHR13950:SF9">
    <property type="entry name" value="RABCONNECTIN-3A"/>
    <property type="match status" value="1"/>
</dbReference>
<evidence type="ECO:0000256" key="1">
    <source>
        <dbReference type="SAM" id="MobiDB-lite"/>
    </source>
</evidence>
<dbReference type="STRING" id="1109443.G4TCT8"/>
<dbReference type="InterPro" id="IPR052208">
    <property type="entry name" value="DmX-like/RAVE_component"/>
</dbReference>
<dbReference type="InParanoid" id="G4TCT8"/>
<dbReference type="FunCoup" id="G4TCT8">
    <property type="interactions" value="98"/>
</dbReference>
<keyword evidence="4" id="KW-1185">Reference proteome</keyword>
<dbReference type="InterPro" id="IPR036322">
    <property type="entry name" value="WD40_repeat_dom_sf"/>
</dbReference>
<dbReference type="OrthoDB" id="342131at2759"/>
<evidence type="ECO:0000259" key="2">
    <source>
        <dbReference type="Pfam" id="PF12234"/>
    </source>
</evidence>
<dbReference type="EMBL" id="CAFZ01000047">
    <property type="protein sequence ID" value="CCA69123.1"/>
    <property type="molecule type" value="Genomic_DNA"/>
</dbReference>